<keyword evidence="2" id="KW-1185">Reference proteome</keyword>
<gene>
    <name evidence="1" type="ORF">FCK90_11185</name>
</gene>
<protein>
    <submittedName>
        <fullName evidence="1">Uncharacterized protein</fullName>
    </submittedName>
</protein>
<sequence>MKRALQDIVIEHLTVTRVVAGLRVSWSAANTAVHAEDKRRLAEAHAASTGDHDRCQRACLASHPVRENCVTMVIDVTPPARRLGQPRGWT</sequence>
<dbReference type="EMBL" id="SZWF01000015">
    <property type="protein sequence ID" value="KAA9393733.1"/>
    <property type="molecule type" value="Genomic_DNA"/>
</dbReference>
<dbReference type="Proteomes" id="UP000325957">
    <property type="component" value="Unassembled WGS sequence"/>
</dbReference>
<dbReference type="AlphaFoldDB" id="A0A5J5KVR6"/>
<organism evidence="1 2">
    <name type="scientific">Kocuria coralli</name>
    <dbReference type="NCBI Taxonomy" id="1461025"/>
    <lineage>
        <taxon>Bacteria</taxon>
        <taxon>Bacillati</taxon>
        <taxon>Actinomycetota</taxon>
        <taxon>Actinomycetes</taxon>
        <taxon>Micrococcales</taxon>
        <taxon>Micrococcaceae</taxon>
        <taxon>Kocuria</taxon>
    </lineage>
</organism>
<dbReference type="OrthoDB" id="3255666at2"/>
<evidence type="ECO:0000313" key="1">
    <source>
        <dbReference type="EMBL" id="KAA9393733.1"/>
    </source>
</evidence>
<comment type="caution">
    <text evidence="1">The sequence shown here is derived from an EMBL/GenBank/DDBJ whole genome shotgun (WGS) entry which is preliminary data.</text>
</comment>
<reference evidence="1 2" key="1">
    <citation type="submission" date="2019-05" db="EMBL/GenBank/DDBJ databases">
        <title>Kocuria coralli sp. nov., a novel actinobacterium isolated from coral reef seawater.</title>
        <authorList>
            <person name="Li J."/>
        </authorList>
    </citation>
    <scope>NUCLEOTIDE SEQUENCE [LARGE SCALE GENOMIC DNA]</scope>
    <source>
        <strain evidence="1 2">SCSIO 13007</strain>
    </source>
</reference>
<evidence type="ECO:0000313" key="2">
    <source>
        <dbReference type="Proteomes" id="UP000325957"/>
    </source>
</evidence>
<accession>A0A5J5KVR6</accession>
<proteinExistence type="predicted"/>
<name>A0A5J5KVR6_9MICC</name>